<feature type="region of interest" description="Disordered" evidence="1">
    <location>
        <begin position="39"/>
        <end position="101"/>
    </location>
</feature>
<dbReference type="AlphaFoldDB" id="A0A2Z7AH07"/>
<evidence type="ECO:0000313" key="2">
    <source>
        <dbReference type="EMBL" id="KZV18379.1"/>
    </source>
</evidence>
<protein>
    <submittedName>
        <fullName evidence="2">Resolvase</fullName>
    </submittedName>
</protein>
<organism evidence="2 3">
    <name type="scientific">Dorcoceras hygrometricum</name>
    <dbReference type="NCBI Taxonomy" id="472368"/>
    <lineage>
        <taxon>Eukaryota</taxon>
        <taxon>Viridiplantae</taxon>
        <taxon>Streptophyta</taxon>
        <taxon>Embryophyta</taxon>
        <taxon>Tracheophyta</taxon>
        <taxon>Spermatophyta</taxon>
        <taxon>Magnoliopsida</taxon>
        <taxon>eudicotyledons</taxon>
        <taxon>Gunneridae</taxon>
        <taxon>Pentapetalae</taxon>
        <taxon>asterids</taxon>
        <taxon>lamiids</taxon>
        <taxon>Lamiales</taxon>
        <taxon>Gesneriaceae</taxon>
        <taxon>Didymocarpoideae</taxon>
        <taxon>Trichosporeae</taxon>
        <taxon>Loxocarpinae</taxon>
        <taxon>Dorcoceras</taxon>
    </lineage>
</organism>
<keyword evidence="3" id="KW-1185">Reference proteome</keyword>
<feature type="region of interest" description="Disordered" evidence="1">
    <location>
        <begin position="124"/>
        <end position="166"/>
    </location>
</feature>
<evidence type="ECO:0000313" key="3">
    <source>
        <dbReference type="Proteomes" id="UP000250235"/>
    </source>
</evidence>
<reference evidence="2 3" key="1">
    <citation type="journal article" date="2015" name="Proc. Natl. Acad. Sci. U.S.A.">
        <title>The resurrection genome of Boea hygrometrica: A blueprint for survival of dehydration.</title>
        <authorList>
            <person name="Xiao L."/>
            <person name="Yang G."/>
            <person name="Zhang L."/>
            <person name="Yang X."/>
            <person name="Zhao S."/>
            <person name="Ji Z."/>
            <person name="Zhou Q."/>
            <person name="Hu M."/>
            <person name="Wang Y."/>
            <person name="Chen M."/>
            <person name="Xu Y."/>
            <person name="Jin H."/>
            <person name="Xiao X."/>
            <person name="Hu G."/>
            <person name="Bao F."/>
            <person name="Hu Y."/>
            <person name="Wan P."/>
            <person name="Li L."/>
            <person name="Deng X."/>
            <person name="Kuang T."/>
            <person name="Xiang C."/>
            <person name="Zhu J.K."/>
            <person name="Oliver M.J."/>
            <person name="He Y."/>
        </authorList>
    </citation>
    <scope>NUCLEOTIDE SEQUENCE [LARGE SCALE GENOMIC DNA]</scope>
    <source>
        <strain evidence="3">cv. XS01</strain>
    </source>
</reference>
<evidence type="ECO:0000256" key="1">
    <source>
        <dbReference type="SAM" id="MobiDB-lite"/>
    </source>
</evidence>
<dbReference type="Proteomes" id="UP000250235">
    <property type="component" value="Unassembled WGS sequence"/>
</dbReference>
<accession>A0A2Z7AH07</accession>
<sequence>MTELKAKELYSIRRVELSYEVTISLAYMDLRVRAVQISSEQNRDSNKKEDRPAGAPLCPAWLPEEPAKANTAAQKQGKSTIQLSTKLKRGGNHLPKAAKEQKNYWYNRKKIRTLQLLRAPQIRRLKSPNWHQSKELSKTNPTPPISLQTTAEIDGNLTEKGPDEQY</sequence>
<gene>
    <name evidence="2" type="ORF">F511_24901</name>
</gene>
<proteinExistence type="predicted"/>
<feature type="compositionally biased region" description="Basic and acidic residues" evidence="1">
    <location>
        <begin position="41"/>
        <end position="52"/>
    </location>
</feature>
<name>A0A2Z7AH07_9LAMI</name>
<feature type="compositionally biased region" description="Polar residues" evidence="1">
    <location>
        <begin position="71"/>
        <end position="85"/>
    </location>
</feature>
<dbReference type="EMBL" id="KV017464">
    <property type="protein sequence ID" value="KZV18379.1"/>
    <property type="molecule type" value="Genomic_DNA"/>
</dbReference>